<sequence>MLSTLYLRGSPTPCAPCGLCPLFLRPVSVRPCDSRWRAHRKTSSAVGSSACCGLSVKVVGAPAASAAAVASAVMSTR</sequence>
<gene>
    <name evidence="1" type="ORF">TSOC_010802</name>
</gene>
<comment type="caution">
    <text evidence="1">The sequence shown here is derived from an EMBL/GenBank/DDBJ whole genome shotgun (WGS) entry which is preliminary data.</text>
</comment>
<protein>
    <submittedName>
        <fullName evidence="1">Uncharacterized protein</fullName>
    </submittedName>
</protein>
<accession>A0A2J7ZSC6</accession>
<evidence type="ECO:0000313" key="2">
    <source>
        <dbReference type="Proteomes" id="UP000236333"/>
    </source>
</evidence>
<reference evidence="1 2" key="1">
    <citation type="journal article" date="2017" name="Mol. Biol. Evol.">
        <title>The 4-celled Tetrabaena socialis nuclear genome reveals the essential components for genetic control of cell number at the origin of multicellularity in the volvocine lineage.</title>
        <authorList>
            <person name="Featherston J."/>
            <person name="Arakaki Y."/>
            <person name="Hanschen E.R."/>
            <person name="Ferris P.J."/>
            <person name="Michod R.E."/>
            <person name="Olson B.J.S.C."/>
            <person name="Nozaki H."/>
            <person name="Durand P.M."/>
        </authorList>
    </citation>
    <scope>NUCLEOTIDE SEQUENCE [LARGE SCALE GENOMIC DNA]</scope>
    <source>
        <strain evidence="1 2">NIES-571</strain>
    </source>
</reference>
<dbReference type="Proteomes" id="UP000236333">
    <property type="component" value="Unassembled WGS sequence"/>
</dbReference>
<dbReference type="EMBL" id="PGGS01000539">
    <property type="protein sequence ID" value="PNH03171.1"/>
    <property type="molecule type" value="Genomic_DNA"/>
</dbReference>
<name>A0A2J7ZSC6_9CHLO</name>
<evidence type="ECO:0000313" key="1">
    <source>
        <dbReference type="EMBL" id="PNH03171.1"/>
    </source>
</evidence>
<dbReference type="AlphaFoldDB" id="A0A2J7ZSC6"/>
<keyword evidence="2" id="KW-1185">Reference proteome</keyword>
<proteinExistence type="predicted"/>
<organism evidence="1 2">
    <name type="scientific">Tetrabaena socialis</name>
    <dbReference type="NCBI Taxonomy" id="47790"/>
    <lineage>
        <taxon>Eukaryota</taxon>
        <taxon>Viridiplantae</taxon>
        <taxon>Chlorophyta</taxon>
        <taxon>core chlorophytes</taxon>
        <taxon>Chlorophyceae</taxon>
        <taxon>CS clade</taxon>
        <taxon>Chlamydomonadales</taxon>
        <taxon>Tetrabaenaceae</taxon>
        <taxon>Tetrabaena</taxon>
    </lineage>
</organism>